<evidence type="ECO:0000313" key="2">
    <source>
        <dbReference type="Proteomes" id="UP000827976"/>
    </source>
</evidence>
<evidence type="ECO:0000313" key="1">
    <source>
        <dbReference type="EMBL" id="KAH7673761.1"/>
    </source>
</evidence>
<dbReference type="EMBL" id="CM037018">
    <property type="protein sequence ID" value="KAH7673761.1"/>
    <property type="molecule type" value="Genomic_DNA"/>
</dbReference>
<keyword evidence="2" id="KW-1185">Reference proteome</keyword>
<sequence length="312" mass="34003">MATKKTLTLLLLTLAALCITSNAGIGNIAVYWGQNDDEGSLADACSTGYYDIVILGFLNKFGNLHPPSLNLAGHCNPTFGGCTSIGEDIKACQSKHMKVFLSLGGASGSYNLVSNQDARYLADYLWNNFLGGFSTSRPFGDAVLDGIDFDIMRGTSEHWDELAQMLYQYSEQRKVYLSAAPQCPYPDKSMGTALGTGIFDYVWVQFYNNPSCQYSNDADNLLNSWDQWTSSVTATKFFVGLPASTAAARNGYLPPAKLVSEVLPNVKKSDKYGGIMLWNRYYDLKSGYSSKIRGVNLEMLQGNSSATITASA</sequence>
<comment type="caution">
    <text evidence="1">The sequence shown here is derived from an EMBL/GenBank/DDBJ whole genome shotgun (WGS) entry which is preliminary data.</text>
</comment>
<proteinExistence type="predicted"/>
<organism evidence="1 2">
    <name type="scientific">Dioscorea alata</name>
    <name type="common">Purple yam</name>
    <dbReference type="NCBI Taxonomy" id="55571"/>
    <lineage>
        <taxon>Eukaryota</taxon>
        <taxon>Viridiplantae</taxon>
        <taxon>Streptophyta</taxon>
        <taxon>Embryophyta</taxon>
        <taxon>Tracheophyta</taxon>
        <taxon>Spermatophyta</taxon>
        <taxon>Magnoliopsida</taxon>
        <taxon>Liliopsida</taxon>
        <taxon>Dioscoreales</taxon>
        <taxon>Dioscoreaceae</taxon>
        <taxon>Dioscorea</taxon>
    </lineage>
</organism>
<reference evidence="2" key="1">
    <citation type="journal article" date="2022" name="Nat. Commun.">
        <title>Chromosome evolution and the genetic basis of agronomically important traits in greater yam.</title>
        <authorList>
            <person name="Bredeson J.V."/>
            <person name="Lyons J.B."/>
            <person name="Oniyinde I.O."/>
            <person name="Okereke N.R."/>
            <person name="Kolade O."/>
            <person name="Nnabue I."/>
            <person name="Nwadili C.O."/>
            <person name="Hribova E."/>
            <person name="Parker M."/>
            <person name="Nwogha J."/>
            <person name="Shu S."/>
            <person name="Carlson J."/>
            <person name="Kariba R."/>
            <person name="Muthemba S."/>
            <person name="Knop K."/>
            <person name="Barton G.J."/>
            <person name="Sherwood A.V."/>
            <person name="Lopez-Montes A."/>
            <person name="Asiedu R."/>
            <person name="Jamnadass R."/>
            <person name="Muchugi A."/>
            <person name="Goodstein D."/>
            <person name="Egesi C.N."/>
            <person name="Featherston J."/>
            <person name="Asfaw A."/>
            <person name="Simpson G.G."/>
            <person name="Dolezel J."/>
            <person name="Hendre P.S."/>
            <person name="Van Deynze A."/>
            <person name="Kumar P.L."/>
            <person name="Obidiegwu J.E."/>
            <person name="Bhattacharjee R."/>
            <person name="Rokhsar D.S."/>
        </authorList>
    </citation>
    <scope>NUCLEOTIDE SEQUENCE [LARGE SCALE GENOMIC DNA]</scope>
    <source>
        <strain evidence="2">cv. TDa95/00328</strain>
    </source>
</reference>
<gene>
    <name evidence="1" type="ORF">IHE45_08G028400</name>
</gene>
<dbReference type="EC" id="3.2.1.14" evidence="1"/>
<keyword evidence="1" id="KW-0326">Glycosidase</keyword>
<keyword evidence="1" id="KW-0378">Hydrolase</keyword>
<name>A0ACB7VHV4_DIOAL</name>
<protein>
    <submittedName>
        <fullName evidence="1">Chitinase protein</fullName>
        <ecNumber evidence="1">3.2.1.14</ecNumber>
    </submittedName>
</protein>
<dbReference type="Proteomes" id="UP000827976">
    <property type="component" value="Chromosome 8"/>
</dbReference>
<accession>A0ACB7VHV4</accession>